<evidence type="ECO:0000256" key="5">
    <source>
        <dbReference type="ARBA" id="ARBA00022840"/>
    </source>
</evidence>
<gene>
    <name evidence="8" type="ORF">BAU07_24740</name>
</gene>
<dbReference type="NCBIfam" id="TIGR00636">
    <property type="entry name" value="PduO_Nterm"/>
    <property type="match status" value="1"/>
</dbReference>
<organism evidence="8 9">
    <name type="scientific">Bordetella flabilis</name>
    <dbReference type="NCBI Taxonomy" id="463014"/>
    <lineage>
        <taxon>Bacteria</taxon>
        <taxon>Pseudomonadati</taxon>
        <taxon>Pseudomonadota</taxon>
        <taxon>Betaproteobacteria</taxon>
        <taxon>Burkholderiales</taxon>
        <taxon>Alcaligenaceae</taxon>
        <taxon>Bordetella</taxon>
    </lineage>
</organism>
<dbReference type="Proteomes" id="UP000091926">
    <property type="component" value="Chromosome"/>
</dbReference>
<dbReference type="STRING" id="463014.BAU07_24740"/>
<evidence type="ECO:0000313" key="9">
    <source>
        <dbReference type="Proteomes" id="UP000091926"/>
    </source>
</evidence>
<dbReference type="SUPFAM" id="SSF89028">
    <property type="entry name" value="Cobalamin adenosyltransferase-like"/>
    <property type="match status" value="1"/>
</dbReference>
<feature type="domain" description="Cobalamin adenosyltransferase-like" evidence="7">
    <location>
        <begin position="8"/>
        <end position="166"/>
    </location>
</feature>
<evidence type="ECO:0000256" key="6">
    <source>
        <dbReference type="RuleBase" id="RU366026"/>
    </source>
</evidence>
<keyword evidence="9" id="KW-1185">Reference proteome</keyword>
<evidence type="ECO:0000256" key="2">
    <source>
        <dbReference type="ARBA" id="ARBA00011233"/>
    </source>
</evidence>
<evidence type="ECO:0000256" key="3">
    <source>
        <dbReference type="ARBA" id="ARBA00022679"/>
    </source>
</evidence>
<dbReference type="PANTHER" id="PTHR12213:SF0">
    <property type="entry name" value="CORRINOID ADENOSYLTRANSFERASE MMAB"/>
    <property type="match status" value="1"/>
</dbReference>
<name>A0A193GJX5_9BORD</name>
<reference evidence="8 9" key="1">
    <citation type="submission" date="2016-06" db="EMBL/GenBank/DDBJ databases">
        <title>Complete genome sequences of Bordetella bronchialis and Bordetella flabilis.</title>
        <authorList>
            <person name="LiPuma J.J."/>
            <person name="Spilker T."/>
        </authorList>
    </citation>
    <scope>NUCLEOTIDE SEQUENCE [LARGE SCALE GENOMIC DNA]</scope>
    <source>
        <strain evidence="8 9">AU10664</strain>
    </source>
</reference>
<evidence type="ECO:0000259" key="7">
    <source>
        <dbReference type="Pfam" id="PF01923"/>
    </source>
</evidence>
<comment type="catalytic activity">
    <reaction evidence="6">
        <text>2 cob(II)alamin + AH2 + 2 ATP = 2 adenosylcob(III)alamin + 2 triphosphate + A + 2 H(+)</text>
        <dbReference type="Rhea" id="RHEA:53304"/>
        <dbReference type="ChEBI" id="CHEBI:13193"/>
        <dbReference type="ChEBI" id="CHEBI:15378"/>
        <dbReference type="ChEBI" id="CHEBI:16304"/>
        <dbReference type="ChEBI" id="CHEBI:17499"/>
        <dbReference type="ChEBI" id="CHEBI:18036"/>
        <dbReference type="ChEBI" id="CHEBI:18408"/>
        <dbReference type="ChEBI" id="CHEBI:30616"/>
    </reaction>
</comment>
<protein>
    <recommendedName>
        <fullName evidence="6">Cobalamin adenosyltransferase</fullName>
        <ecNumber evidence="6">2.5.1.-</ecNumber>
    </recommendedName>
</protein>
<keyword evidence="3 6" id="KW-0808">Transferase</keyword>
<dbReference type="GO" id="GO:0008817">
    <property type="term" value="F:corrinoid adenosyltransferase activity"/>
    <property type="evidence" value="ECO:0007669"/>
    <property type="project" value="TreeGrafter"/>
</dbReference>
<evidence type="ECO:0000256" key="1">
    <source>
        <dbReference type="ARBA" id="ARBA00007487"/>
    </source>
</evidence>
<dbReference type="OrthoDB" id="9778896at2"/>
<dbReference type="InterPro" id="IPR016030">
    <property type="entry name" value="CblAdoTrfase-like"/>
</dbReference>
<dbReference type="GO" id="GO:0005524">
    <property type="term" value="F:ATP binding"/>
    <property type="evidence" value="ECO:0007669"/>
    <property type="project" value="UniProtKB-UniRule"/>
</dbReference>
<evidence type="ECO:0000256" key="4">
    <source>
        <dbReference type="ARBA" id="ARBA00022741"/>
    </source>
</evidence>
<evidence type="ECO:0000313" key="8">
    <source>
        <dbReference type="EMBL" id="ANN79893.1"/>
    </source>
</evidence>
<dbReference type="InterPro" id="IPR029499">
    <property type="entry name" value="PduO-typ"/>
</dbReference>
<sequence length="186" mass="20032">MANRLSVIATRAGDDGSTGLGDGTRVAKDSARITALGDVDELNSSLGVVLAEPQLDAELAADLRNVQHHLFDMGAELCIPGYAKLGETHVAGLDARLRHYNATLPPLREFILPGGSRPAALLHVARTVCRRAERAVVALQRSDPVNPPVLQYLNRLSDLLFVMARIANRSLGTEDVYWRNPAAPPP</sequence>
<keyword evidence="5 6" id="KW-0067">ATP-binding</keyword>
<proteinExistence type="inferred from homology"/>
<dbReference type="Gene3D" id="1.20.1200.10">
    <property type="entry name" value="Cobalamin adenosyltransferase-like"/>
    <property type="match status" value="1"/>
</dbReference>
<comment type="similarity">
    <text evidence="1 6">Belongs to the Cob(I)alamin adenosyltransferase family.</text>
</comment>
<dbReference type="FunFam" id="1.20.1200.10:FF:000001">
    <property type="entry name" value="Cob(I)yrinic acid a,c-diamide adenosyltransferase"/>
    <property type="match status" value="1"/>
</dbReference>
<dbReference type="KEGG" id="bfz:BAU07_24740"/>
<accession>A0A193GJX5</accession>
<comment type="subunit">
    <text evidence="2">Homotrimer.</text>
</comment>
<keyword evidence="6" id="KW-0169">Cobalamin biosynthesis</keyword>
<dbReference type="RefSeq" id="WP_066663779.1">
    <property type="nucleotide sequence ID" value="NZ_CBCSCL010000003.1"/>
</dbReference>
<dbReference type="Pfam" id="PF01923">
    <property type="entry name" value="Cob_adeno_trans"/>
    <property type="match status" value="1"/>
</dbReference>
<keyword evidence="4 6" id="KW-0547">Nucleotide-binding</keyword>
<dbReference type="EC" id="2.5.1.-" evidence="6"/>
<dbReference type="GO" id="GO:0009236">
    <property type="term" value="P:cobalamin biosynthetic process"/>
    <property type="evidence" value="ECO:0007669"/>
    <property type="project" value="UniProtKB-UniRule"/>
</dbReference>
<dbReference type="AlphaFoldDB" id="A0A193GJX5"/>
<dbReference type="InterPro" id="IPR036451">
    <property type="entry name" value="CblAdoTrfase-like_sf"/>
</dbReference>
<dbReference type="EMBL" id="CP016172">
    <property type="protein sequence ID" value="ANN79893.1"/>
    <property type="molecule type" value="Genomic_DNA"/>
</dbReference>
<dbReference type="PANTHER" id="PTHR12213">
    <property type="entry name" value="CORRINOID ADENOSYLTRANSFERASE"/>
    <property type="match status" value="1"/>
</dbReference>